<proteinExistence type="predicted"/>
<evidence type="ECO:0000313" key="2">
    <source>
        <dbReference type="Proteomes" id="UP000317624"/>
    </source>
</evidence>
<organism evidence="1 2">
    <name type="scientific">Hymenobacter setariae</name>
    <dbReference type="NCBI Taxonomy" id="2594794"/>
    <lineage>
        <taxon>Bacteria</taxon>
        <taxon>Pseudomonadati</taxon>
        <taxon>Bacteroidota</taxon>
        <taxon>Cytophagia</taxon>
        <taxon>Cytophagales</taxon>
        <taxon>Hymenobacteraceae</taxon>
        <taxon>Hymenobacter</taxon>
    </lineage>
</organism>
<evidence type="ECO:0000313" key="1">
    <source>
        <dbReference type="EMBL" id="TVT41145.1"/>
    </source>
</evidence>
<dbReference type="OrthoDB" id="931771at2"/>
<name>A0A558BXA8_9BACT</name>
<accession>A0A558BXA8</accession>
<protein>
    <recommendedName>
        <fullName evidence="3">Glutaminyl-peptide cyclotransferase</fullName>
    </recommendedName>
</protein>
<gene>
    <name evidence="1" type="ORF">FNT36_06700</name>
</gene>
<dbReference type="Proteomes" id="UP000317624">
    <property type="component" value="Unassembled WGS sequence"/>
</dbReference>
<sequence length="288" mass="31306">MNKLLLLGIGLTSALAQPTSVELAITATSTASALGACQGASYQQGRLYLYGDREVGVIRAYRPGADSLTYLGQEVKLTEKGQDVINHPTGVAWNGTGPTFIGNSIRLNAEGTKWRAVIYAVDWAGLLQGGTLDGHLLNTIEDDACVQGTRPEYVQSQGKWYVATADYGPQGNEVRLYDPAKLAKAHKTSEPGVLVKKFTCSPWVQNLLWVSSKGTLVLIQNQEQGRRWRFTLLDLNQSLAAGHEVVRRVIDVDKADELEGFTLLGDVAKGLAVTSSRRDNVHAVRLAW</sequence>
<dbReference type="SUPFAM" id="SSF101898">
    <property type="entry name" value="NHL repeat"/>
    <property type="match status" value="1"/>
</dbReference>
<dbReference type="EMBL" id="VMRJ01000002">
    <property type="protein sequence ID" value="TVT41145.1"/>
    <property type="molecule type" value="Genomic_DNA"/>
</dbReference>
<dbReference type="RefSeq" id="WP_144845733.1">
    <property type="nucleotide sequence ID" value="NZ_VMRJ01000002.1"/>
</dbReference>
<reference evidence="1 2" key="1">
    <citation type="submission" date="2019-07" db="EMBL/GenBank/DDBJ databases">
        <title>Hymenobacter sp. straun FUR1 Genome sequencing and assembly.</title>
        <authorList>
            <person name="Chhetri G."/>
        </authorList>
    </citation>
    <scope>NUCLEOTIDE SEQUENCE [LARGE SCALE GENOMIC DNA]</scope>
    <source>
        <strain evidence="1 2">Fur1</strain>
    </source>
</reference>
<comment type="caution">
    <text evidence="1">The sequence shown here is derived from an EMBL/GenBank/DDBJ whole genome shotgun (WGS) entry which is preliminary data.</text>
</comment>
<evidence type="ECO:0008006" key="3">
    <source>
        <dbReference type="Google" id="ProtNLM"/>
    </source>
</evidence>
<keyword evidence="2" id="KW-1185">Reference proteome</keyword>
<dbReference type="AlphaFoldDB" id="A0A558BXA8"/>